<dbReference type="AlphaFoldDB" id="A0A2P2QGP0"/>
<sequence length="31" mass="3745">MCSICFAVSVFIFESDHHVENFHTRFRPIKF</sequence>
<evidence type="ECO:0000313" key="1">
    <source>
        <dbReference type="EMBL" id="MBX66179.1"/>
    </source>
</evidence>
<protein>
    <submittedName>
        <fullName evidence="1">Uncharacterized protein</fullName>
    </submittedName>
</protein>
<dbReference type="EMBL" id="GGEC01085695">
    <property type="protein sequence ID" value="MBX66179.1"/>
    <property type="molecule type" value="Transcribed_RNA"/>
</dbReference>
<name>A0A2P2QGP0_RHIMU</name>
<proteinExistence type="predicted"/>
<organism evidence="1">
    <name type="scientific">Rhizophora mucronata</name>
    <name type="common">Asiatic mangrove</name>
    <dbReference type="NCBI Taxonomy" id="61149"/>
    <lineage>
        <taxon>Eukaryota</taxon>
        <taxon>Viridiplantae</taxon>
        <taxon>Streptophyta</taxon>
        <taxon>Embryophyta</taxon>
        <taxon>Tracheophyta</taxon>
        <taxon>Spermatophyta</taxon>
        <taxon>Magnoliopsida</taxon>
        <taxon>eudicotyledons</taxon>
        <taxon>Gunneridae</taxon>
        <taxon>Pentapetalae</taxon>
        <taxon>rosids</taxon>
        <taxon>fabids</taxon>
        <taxon>Malpighiales</taxon>
        <taxon>Rhizophoraceae</taxon>
        <taxon>Rhizophora</taxon>
    </lineage>
</organism>
<accession>A0A2P2QGP0</accession>
<reference evidence="1" key="1">
    <citation type="submission" date="2018-02" db="EMBL/GenBank/DDBJ databases">
        <title>Rhizophora mucronata_Transcriptome.</title>
        <authorList>
            <person name="Meera S.P."/>
            <person name="Sreeshan A."/>
            <person name="Augustine A."/>
        </authorList>
    </citation>
    <scope>NUCLEOTIDE SEQUENCE</scope>
    <source>
        <tissue evidence="1">Leaf</tissue>
    </source>
</reference>